<dbReference type="AlphaFoldDB" id="A0AAV2QPE1"/>
<organism evidence="13 14">
    <name type="scientific">Meganyctiphanes norvegica</name>
    <name type="common">Northern krill</name>
    <name type="synonym">Thysanopoda norvegica</name>
    <dbReference type="NCBI Taxonomy" id="48144"/>
    <lineage>
        <taxon>Eukaryota</taxon>
        <taxon>Metazoa</taxon>
        <taxon>Ecdysozoa</taxon>
        <taxon>Arthropoda</taxon>
        <taxon>Crustacea</taxon>
        <taxon>Multicrustacea</taxon>
        <taxon>Malacostraca</taxon>
        <taxon>Eumalacostraca</taxon>
        <taxon>Eucarida</taxon>
        <taxon>Euphausiacea</taxon>
        <taxon>Euphausiidae</taxon>
        <taxon>Meganyctiphanes</taxon>
    </lineage>
</organism>
<keyword evidence="7" id="KW-0805">Transcription regulation</keyword>
<evidence type="ECO:0000256" key="9">
    <source>
        <dbReference type="ARBA" id="ARBA00023163"/>
    </source>
</evidence>
<keyword evidence="4" id="KW-0677">Repeat</keyword>
<evidence type="ECO:0000256" key="7">
    <source>
        <dbReference type="ARBA" id="ARBA00023015"/>
    </source>
</evidence>
<evidence type="ECO:0000259" key="12">
    <source>
        <dbReference type="PROSITE" id="PS50157"/>
    </source>
</evidence>
<feature type="domain" description="C2H2-type" evidence="12">
    <location>
        <begin position="129"/>
        <end position="156"/>
    </location>
</feature>
<evidence type="ECO:0000256" key="3">
    <source>
        <dbReference type="ARBA" id="ARBA00022723"/>
    </source>
</evidence>
<accession>A0AAV2QPE1</accession>
<dbReference type="PROSITE" id="PS00028">
    <property type="entry name" value="ZINC_FINGER_C2H2_1"/>
    <property type="match status" value="2"/>
</dbReference>
<evidence type="ECO:0000256" key="1">
    <source>
        <dbReference type="ARBA" id="ARBA00004123"/>
    </source>
</evidence>
<evidence type="ECO:0000256" key="10">
    <source>
        <dbReference type="ARBA" id="ARBA00023242"/>
    </source>
</evidence>
<keyword evidence="6" id="KW-0862">Zinc</keyword>
<dbReference type="FunFam" id="3.30.160.60:FF:000912">
    <property type="entry name" value="Zinc finger protein 660"/>
    <property type="match status" value="1"/>
</dbReference>
<dbReference type="PANTHER" id="PTHR24393:SF15">
    <property type="entry name" value="IP01243P-RELATED"/>
    <property type="match status" value="1"/>
</dbReference>
<dbReference type="GO" id="GO:0001228">
    <property type="term" value="F:DNA-binding transcription activator activity, RNA polymerase II-specific"/>
    <property type="evidence" value="ECO:0007669"/>
    <property type="project" value="TreeGrafter"/>
</dbReference>
<keyword evidence="5 11" id="KW-0863">Zinc-finger</keyword>
<comment type="subcellular location">
    <subcellularLocation>
        <location evidence="1">Nucleus</location>
    </subcellularLocation>
</comment>
<protein>
    <recommendedName>
        <fullName evidence="12">C2H2-type domain-containing protein</fullName>
    </recommendedName>
</protein>
<keyword evidence="14" id="KW-1185">Reference proteome</keyword>
<dbReference type="GO" id="GO:0005634">
    <property type="term" value="C:nucleus"/>
    <property type="evidence" value="ECO:0007669"/>
    <property type="project" value="UniProtKB-SubCell"/>
</dbReference>
<dbReference type="FunFam" id="3.30.160.60:FF:001158">
    <property type="entry name" value="zinc finger protein 22"/>
    <property type="match status" value="1"/>
</dbReference>
<gene>
    <name evidence="13" type="ORF">MNOR_LOCUS15489</name>
</gene>
<reference evidence="13 14" key="1">
    <citation type="submission" date="2024-05" db="EMBL/GenBank/DDBJ databases">
        <authorList>
            <person name="Wallberg A."/>
        </authorList>
    </citation>
    <scope>NUCLEOTIDE SEQUENCE [LARGE SCALE GENOMIC DNA]</scope>
</reference>
<proteinExistence type="inferred from homology"/>
<dbReference type="SUPFAM" id="SSF57667">
    <property type="entry name" value="beta-beta-alpha zinc fingers"/>
    <property type="match status" value="1"/>
</dbReference>
<dbReference type="SMART" id="SM00355">
    <property type="entry name" value="ZnF_C2H2"/>
    <property type="match status" value="2"/>
</dbReference>
<name>A0AAV2QPE1_MEGNR</name>
<evidence type="ECO:0000256" key="4">
    <source>
        <dbReference type="ARBA" id="ARBA00022737"/>
    </source>
</evidence>
<dbReference type="InterPro" id="IPR013087">
    <property type="entry name" value="Znf_C2H2_type"/>
</dbReference>
<keyword evidence="9" id="KW-0804">Transcription</keyword>
<evidence type="ECO:0000256" key="6">
    <source>
        <dbReference type="ARBA" id="ARBA00022833"/>
    </source>
</evidence>
<keyword evidence="8" id="KW-0238">DNA-binding</keyword>
<dbReference type="Pfam" id="PF13894">
    <property type="entry name" value="zf-C2H2_4"/>
    <property type="match status" value="1"/>
</dbReference>
<evidence type="ECO:0000313" key="13">
    <source>
        <dbReference type="EMBL" id="CAL4095789.1"/>
    </source>
</evidence>
<evidence type="ECO:0000313" key="14">
    <source>
        <dbReference type="Proteomes" id="UP001497623"/>
    </source>
</evidence>
<dbReference type="Gene3D" id="3.30.160.60">
    <property type="entry name" value="Classic Zinc Finger"/>
    <property type="match status" value="2"/>
</dbReference>
<evidence type="ECO:0000256" key="5">
    <source>
        <dbReference type="ARBA" id="ARBA00022771"/>
    </source>
</evidence>
<evidence type="ECO:0000256" key="8">
    <source>
        <dbReference type="ARBA" id="ARBA00023125"/>
    </source>
</evidence>
<dbReference type="Proteomes" id="UP001497623">
    <property type="component" value="Unassembled WGS sequence"/>
</dbReference>
<keyword evidence="3" id="KW-0479">Metal-binding</keyword>
<dbReference type="EMBL" id="CAXKWB010009706">
    <property type="protein sequence ID" value="CAL4095789.1"/>
    <property type="molecule type" value="Genomic_DNA"/>
</dbReference>
<dbReference type="InterPro" id="IPR036236">
    <property type="entry name" value="Znf_C2H2_sf"/>
</dbReference>
<dbReference type="GO" id="GO:0008270">
    <property type="term" value="F:zinc ion binding"/>
    <property type="evidence" value="ECO:0007669"/>
    <property type="project" value="UniProtKB-KW"/>
</dbReference>
<sequence length="164" mass="19357">MNKDFKIKDGLWENDLLVAYTTNEDVELNVKKEIVENAETLRRNGVEIKTKEEIGMIEEVIRVQNSELEPKEENEIHEKPITFTEKLYVNDNIGHTELEPYQCRHCGKDFTNKSELIIHMSIHTGDKPYQCCYCGKDFLRKSDLKRHMKTHTKEKPYRCSFCTD</sequence>
<dbReference type="PROSITE" id="PS50157">
    <property type="entry name" value="ZINC_FINGER_C2H2_2"/>
    <property type="match status" value="2"/>
</dbReference>
<evidence type="ECO:0000256" key="11">
    <source>
        <dbReference type="PROSITE-ProRule" id="PRU00042"/>
    </source>
</evidence>
<dbReference type="Pfam" id="PF00096">
    <property type="entry name" value="zf-C2H2"/>
    <property type="match status" value="1"/>
</dbReference>
<feature type="non-terminal residue" evidence="13">
    <location>
        <position position="164"/>
    </location>
</feature>
<keyword evidence="10" id="KW-0539">Nucleus</keyword>
<comment type="similarity">
    <text evidence="2">Belongs to the krueppel C2H2-type zinc-finger protein family.</text>
</comment>
<comment type="caution">
    <text evidence="13">The sequence shown here is derived from an EMBL/GenBank/DDBJ whole genome shotgun (WGS) entry which is preliminary data.</text>
</comment>
<dbReference type="GO" id="GO:0000978">
    <property type="term" value="F:RNA polymerase II cis-regulatory region sequence-specific DNA binding"/>
    <property type="evidence" value="ECO:0007669"/>
    <property type="project" value="TreeGrafter"/>
</dbReference>
<evidence type="ECO:0000256" key="2">
    <source>
        <dbReference type="ARBA" id="ARBA00006991"/>
    </source>
</evidence>
<feature type="domain" description="C2H2-type" evidence="12">
    <location>
        <begin position="101"/>
        <end position="128"/>
    </location>
</feature>
<dbReference type="PANTHER" id="PTHR24393">
    <property type="entry name" value="ZINC FINGER PROTEIN"/>
    <property type="match status" value="1"/>
</dbReference>